<dbReference type="InterPro" id="IPR013078">
    <property type="entry name" value="His_Pase_superF_clade-1"/>
</dbReference>
<dbReference type="SMART" id="SM00855">
    <property type="entry name" value="PGAM"/>
    <property type="match status" value="1"/>
</dbReference>
<evidence type="ECO:0000313" key="3">
    <source>
        <dbReference type="EMBL" id="ANI92079.1"/>
    </source>
</evidence>
<dbReference type="InterPro" id="IPR050275">
    <property type="entry name" value="PGM_Phosphatase"/>
</dbReference>
<evidence type="ECO:0000313" key="4">
    <source>
        <dbReference type="Proteomes" id="UP000186104"/>
    </source>
</evidence>
<dbReference type="PANTHER" id="PTHR48100">
    <property type="entry name" value="BROAD-SPECIFICITY PHOSPHATASE YOR283W-RELATED"/>
    <property type="match status" value="1"/>
</dbReference>
<keyword evidence="4" id="KW-1185">Reference proteome</keyword>
<feature type="active site" description="Tele-phosphohistidine intermediate" evidence="1">
    <location>
        <position position="33"/>
    </location>
</feature>
<dbReference type="SUPFAM" id="SSF53254">
    <property type="entry name" value="Phosphoglycerate mutase-like"/>
    <property type="match status" value="1"/>
</dbReference>
<sequence>MSTGAAEARSGVKHSAGWVAGSATMTRILLVRHGQTPMSIDRRFSGHGDPELTELGERQAEATSAVIQKMTTNDAGGSDIRAIVSSPLSRCLATATRLADSTGVEVSVDQGLIETDFGEWEGLTFGEAADRDPEHHRSWIGSPALAAPGGESFDEVAARVLPTVDRWTKQAEGGTLVVVSHVTPIKLVLQQALAGGPEFAYRLHLDLSQVSELRRYSDGQASVHLVNSTAHLEGIE</sequence>
<accession>A0A173LJY3</accession>
<dbReference type="STRING" id="499555.BJL86_1297"/>
<feature type="binding site" evidence="2">
    <location>
        <position position="90"/>
    </location>
    <ligand>
        <name>substrate</name>
    </ligand>
</feature>
<dbReference type="GO" id="GO:0016791">
    <property type="term" value="F:phosphatase activity"/>
    <property type="evidence" value="ECO:0007669"/>
    <property type="project" value="TreeGrafter"/>
</dbReference>
<evidence type="ECO:0008006" key="5">
    <source>
        <dbReference type="Google" id="ProtNLM"/>
    </source>
</evidence>
<evidence type="ECO:0000256" key="1">
    <source>
        <dbReference type="PIRSR" id="PIRSR613078-1"/>
    </source>
</evidence>
<protein>
    <recommendedName>
        <fullName evidence="5">Phosphoserine phosphatase 1</fullName>
    </recommendedName>
</protein>
<dbReference type="Gene3D" id="3.40.50.1240">
    <property type="entry name" value="Phosphoglycerate mutase-like"/>
    <property type="match status" value="1"/>
</dbReference>
<dbReference type="EMBL" id="CP015961">
    <property type="protein sequence ID" value="ANI92079.1"/>
    <property type="molecule type" value="Genomic_DNA"/>
</dbReference>
<proteinExistence type="predicted"/>
<dbReference type="PANTHER" id="PTHR48100:SF62">
    <property type="entry name" value="GLUCOSYL-3-PHOSPHOGLYCERATE PHOSPHATASE"/>
    <property type="match status" value="1"/>
</dbReference>
<dbReference type="AlphaFoldDB" id="A0A173LJY3"/>
<gene>
    <name evidence="3" type="ORF">BJL86_1297</name>
</gene>
<dbReference type="GO" id="GO:0005737">
    <property type="term" value="C:cytoplasm"/>
    <property type="evidence" value="ECO:0007669"/>
    <property type="project" value="TreeGrafter"/>
</dbReference>
<dbReference type="KEGG" id="dtm:BJL86_1297"/>
<feature type="active site" description="Proton donor/acceptor" evidence="1">
    <location>
        <position position="114"/>
    </location>
</feature>
<dbReference type="RefSeq" id="WP_231887290.1">
    <property type="nucleotide sequence ID" value="NZ_CP015961.1"/>
</dbReference>
<dbReference type="Proteomes" id="UP000186104">
    <property type="component" value="Chromosome"/>
</dbReference>
<name>A0A173LJY3_9ACTN</name>
<reference evidence="3 4" key="1">
    <citation type="submission" date="2016-06" db="EMBL/GenBank/DDBJ databases">
        <title>Complete genome sequence of a saline-alkali tolerant type strain Dietzia timorensis ID05-A0528T.</title>
        <authorList>
            <person name="Wu X."/>
        </authorList>
    </citation>
    <scope>NUCLEOTIDE SEQUENCE [LARGE SCALE GENOMIC DNA]</scope>
    <source>
        <strain evidence="3 4">ID05-A0528</strain>
    </source>
</reference>
<organism evidence="3 4">
    <name type="scientific">Dietzia timorensis</name>
    <dbReference type="NCBI Taxonomy" id="499555"/>
    <lineage>
        <taxon>Bacteria</taxon>
        <taxon>Bacillati</taxon>
        <taxon>Actinomycetota</taxon>
        <taxon>Actinomycetes</taxon>
        <taxon>Mycobacteriales</taxon>
        <taxon>Dietziaceae</taxon>
        <taxon>Dietzia</taxon>
    </lineage>
</organism>
<dbReference type="Pfam" id="PF00300">
    <property type="entry name" value="His_Phos_1"/>
    <property type="match status" value="1"/>
</dbReference>
<evidence type="ECO:0000256" key="2">
    <source>
        <dbReference type="PIRSR" id="PIRSR613078-2"/>
    </source>
</evidence>
<dbReference type="CDD" id="cd07067">
    <property type="entry name" value="HP_PGM_like"/>
    <property type="match status" value="1"/>
</dbReference>
<dbReference type="InterPro" id="IPR029033">
    <property type="entry name" value="His_PPase_superfam"/>
</dbReference>